<sequence>MRVATRAKTQSPKAKWATRLVGAGLTAAVAVGLTASPALAAPGPQYDAAVAPTETDLQTNPFCQDIGLGSAVQNTTGENPSGSGQLPLPDGSTIDFNIYPNNIDPVTPDGQLVDFSYSTGSTFAAAAVIVKGGPRANVYDYRSLGSGSIAADTTLHTSVNPQNDKFYGISHIVFCSVKTKYT</sequence>
<organism evidence="3 4">
    <name type="scientific">Streptomyces spiralis</name>
    <dbReference type="NCBI Taxonomy" id="66376"/>
    <lineage>
        <taxon>Bacteria</taxon>
        <taxon>Bacillati</taxon>
        <taxon>Actinomycetota</taxon>
        <taxon>Actinomycetes</taxon>
        <taxon>Kitasatosporales</taxon>
        <taxon>Streptomycetaceae</taxon>
        <taxon>Streptomyces</taxon>
    </lineage>
</organism>
<feature type="region of interest" description="Disordered" evidence="1">
    <location>
        <begin position="68"/>
        <end position="87"/>
    </location>
</feature>
<evidence type="ECO:0000313" key="3">
    <source>
        <dbReference type="EMBL" id="GHE54452.1"/>
    </source>
</evidence>
<reference evidence="3" key="1">
    <citation type="journal article" date="2014" name="Int. J. Syst. Evol. Microbiol.">
        <title>Complete genome sequence of Corynebacterium casei LMG S-19264T (=DSM 44701T), isolated from a smear-ripened cheese.</title>
        <authorList>
            <consortium name="US DOE Joint Genome Institute (JGI-PGF)"/>
            <person name="Walter F."/>
            <person name="Albersmeier A."/>
            <person name="Kalinowski J."/>
            <person name="Ruckert C."/>
        </authorList>
    </citation>
    <scope>NUCLEOTIDE SEQUENCE</scope>
    <source>
        <strain evidence="3">JCM 3302</strain>
    </source>
</reference>
<protein>
    <recommendedName>
        <fullName evidence="5">Secreted protein</fullName>
    </recommendedName>
</protein>
<evidence type="ECO:0000256" key="2">
    <source>
        <dbReference type="SAM" id="SignalP"/>
    </source>
</evidence>
<evidence type="ECO:0008006" key="5">
    <source>
        <dbReference type="Google" id="ProtNLM"/>
    </source>
</evidence>
<reference evidence="3" key="2">
    <citation type="submission" date="2020-09" db="EMBL/GenBank/DDBJ databases">
        <authorList>
            <person name="Sun Q."/>
            <person name="Ohkuma M."/>
        </authorList>
    </citation>
    <scope>NUCLEOTIDE SEQUENCE</scope>
    <source>
        <strain evidence="3">JCM 3302</strain>
    </source>
</reference>
<feature type="signal peptide" evidence="2">
    <location>
        <begin position="1"/>
        <end position="40"/>
    </location>
</feature>
<feature type="compositionally biased region" description="Polar residues" evidence="1">
    <location>
        <begin position="71"/>
        <end position="84"/>
    </location>
</feature>
<evidence type="ECO:0000313" key="4">
    <source>
        <dbReference type="Proteomes" id="UP000641386"/>
    </source>
</evidence>
<dbReference type="Proteomes" id="UP000641386">
    <property type="component" value="Unassembled WGS sequence"/>
</dbReference>
<keyword evidence="2" id="KW-0732">Signal</keyword>
<name>A0A918ZI44_9ACTN</name>
<dbReference type="RefSeq" id="WP_189895721.1">
    <property type="nucleotide sequence ID" value="NZ_BNBC01000001.1"/>
</dbReference>
<comment type="caution">
    <text evidence="3">The sequence shown here is derived from an EMBL/GenBank/DDBJ whole genome shotgun (WGS) entry which is preliminary data.</text>
</comment>
<dbReference type="EMBL" id="BNBC01000001">
    <property type="protein sequence ID" value="GHE54452.1"/>
    <property type="molecule type" value="Genomic_DNA"/>
</dbReference>
<keyword evidence="4" id="KW-1185">Reference proteome</keyword>
<evidence type="ECO:0000256" key="1">
    <source>
        <dbReference type="SAM" id="MobiDB-lite"/>
    </source>
</evidence>
<dbReference type="AlphaFoldDB" id="A0A918ZI44"/>
<accession>A0A918ZI44</accession>
<gene>
    <name evidence="3" type="ORF">GCM10014715_04310</name>
</gene>
<feature type="chain" id="PRO_5036700352" description="Secreted protein" evidence="2">
    <location>
        <begin position="41"/>
        <end position="182"/>
    </location>
</feature>
<proteinExistence type="predicted"/>